<dbReference type="Proteomes" id="UP000298030">
    <property type="component" value="Unassembled WGS sequence"/>
</dbReference>
<reference evidence="2 3" key="1">
    <citation type="journal article" date="2019" name="Nat. Ecol. Evol.">
        <title>Megaphylogeny resolves global patterns of mushroom evolution.</title>
        <authorList>
            <person name="Varga T."/>
            <person name="Krizsan K."/>
            <person name="Foldi C."/>
            <person name="Dima B."/>
            <person name="Sanchez-Garcia M."/>
            <person name="Sanchez-Ramirez S."/>
            <person name="Szollosi G.J."/>
            <person name="Szarkandi J.G."/>
            <person name="Papp V."/>
            <person name="Albert L."/>
            <person name="Andreopoulos W."/>
            <person name="Angelini C."/>
            <person name="Antonin V."/>
            <person name="Barry K.W."/>
            <person name="Bougher N.L."/>
            <person name="Buchanan P."/>
            <person name="Buyck B."/>
            <person name="Bense V."/>
            <person name="Catcheside P."/>
            <person name="Chovatia M."/>
            <person name="Cooper J."/>
            <person name="Damon W."/>
            <person name="Desjardin D."/>
            <person name="Finy P."/>
            <person name="Geml J."/>
            <person name="Haridas S."/>
            <person name="Hughes K."/>
            <person name="Justo A."/>
            <person name="Karasinski D."/>
            <person name="Kautmanova I."/>
            <person name="Kiss B."/>
            <person name="Kocsube S."/>
            <person name="Kotiranta H."/>
            <person name="LaButti K.M."/>
            <person name="Lechner B.E."/>
            <person name="Liimatainen K."/>
            <person name="Lipzen A."/>
            <person name="Lukacs Z."/>
            <person name="Mihaltcheva S."/>
            <person name="Morgado L.N."/>
            <person name="Niskanen T."/>
            <person name="Noordeloos M.E."/>
            <person name="Ohm R.A."/>
            <person name="Ortiz-Santana B."/>
            <person name="Ovrebo C."/>
            <person name="Racz N."/>
            <person name="Riley R."/>
            <person name="Savchenko A."/>
            <person name="Shiryaev A."/>
            <person name="Soop K."/>
            <person name="Spirin V."/>
            <person name="Szebenyi C."/>
            <person name="Tomsovsky M."/>
            <person name="Tulloss R.E."/>
            <person name="Uehling J."/>
            <person name="Grigoriev I.V."/>
            <person name="Vagvolgyi C."/>
            <person name="Papp T."/>
            <person name="Martin F.M."/>
            <person name="Miettinen O."/>
            <person name="Hibbett D.S."/>
            <person name="Nagy L.G."/>
        </authorList>
    </citation>
    <scope>NUCLEOTIDE SEQUENCE [LARGE SCALE GENOMIC DNA]</scope>
    <source>
        <strain evidence="2 3">FP101781</strain>
    </source>
</reference>
<evidence type="ECO:0000313" key="2">
    <source>
        <dbReference type="EMBL" id="TEB17653.1"/>
    </source>
</evidence>
<feature type="transmembrane region" description="Helical" evidence="1">
    <location>
        <begin position="6"/>
        <end position="23"/>
    </location>
</feature>
<comment type="caution">
    <text evidence="2">The sequence shown here is derived from an EMBL/GenBank/DDBJ whole genome shotgun (WGS) entry which is preliminary data.</text>
</comment>
<proteinExistence type="predicted"/>
<gene>
    <name evidence="2" type="ORF">FA13DRAFT_701210</name>
</gene>
<dbReference type="AlphaFoldDB" id="A0A4Y7SA86"/>
<keyword evidence="3" id="KW-1185">Reference proteome</keyword>
<accession>A0A4Y7SA86</accession>
<sequence>MYSLPIAVGILFVIIILFVLILIRRRRRRHPTPPSSLFQLLVGLRLRSSRQPAWCSSRLPRHFGVEETTSKLSELLGLVAALVSRATKVWEAEGAAGCFLGSV</sequence>
<protein>
    <submittedName>
        <fullName evidence="2">Uncharacterized protein</fullName>
    </submittedName>
</protein>
<feature type="non-terminal residue" evidence="2">
    <location>
        <position position="103"/>
    </location>
</feature>
<evidence type="ECO:0000313" key="3">
    <source>
        <dbReference type="Proteomes" id="UP000298030"/>
    </source>
</evidence>
<name>A0A4Y7SA86_COPMI</name>
<keyword evidence="1" id="KW-1133">Transmembrane helix</keyword>
<evidence type="ECO:0000256" key="1">
    <source>
        <dbReference type="SAM" id="Phobius"/>
    </source>
</evidence>
<keyword evidence="1" id="KW-0812">Transmembrane</keyword>
<organism evidence="2 3">
    <name type="scientific">Coprinellus micaceus</name>
    <name type="common">Glistening ink-cap mushroom</name>
    <name type="synonym">Coprinus micaceus</name>
    <dbReference type="NCBI Taxonomy" id="71717"/>
    <lineage>
        <taxon>Eukaryota</taxon>
        <taxon>Fungi</taxon>
        <taxon>Dikarya</taxon>
        <taxon>Basidiomycota</taxon>
        <taxon>Agaricomycotina</taxon>
        <taxon>Agaricomycetes</taxon>
        <taxon>Agaricomycetidae</taxon>
        <taxon>Agaricales</taxon>
        <taxon>Agaricineae</taxon>
        <taxon>Psathyrellaceae</taxon>
        <taxon>Coprinellus</taxon>
    </lineage>
</organism>
<dbReference type="EMBL" id="QPFP01000298">
    <property type="protein sequence ID" value="TEB17653.1"/>
    <property type="molecule type" value="Genomic_DNA"/>
</dbReference>
<keyword evidence="1" id="KW-0472">Membrane</keyword>